<organism evidence="1 2">
    <name type="scientific">Pristionchus mayeri</name>
    <dbReference type="NCBI Taxonomy" id="1317129"/>
    <lineage>
        <taxon>Eukaryota</taxon>
        <taxon>Metazoa</taxon>
        <taxon>Ecdysozoa</taxon>
        <taxon>Nematoda</taxon>
        <taxon>Chromadorea</taxon>
        <taxon>Rhabditida</taxon>
        <taxon>Rhabditina</taxon>
        <taxon>Diplogasteromorpha</taxon>
        <taxon>Diplogasteroidea</taxon>
        <taxon>Neodiplogasteridae</taxon>
        <taxon>Pristionchus</taxon>
    </lineage>
</organism>
<reference evidence="2" key="1">
    <citation type="submission" date="2022-10" db="EMBL/GenBank/DDBJ databases">
        <title>Genome assembly of Pristionchus species.</title>
        <authorList>
            <person name="Yoshida K."/>
            <person name="Sommer R.J."/>
        </authorList>
    </citation>
    <scope>NUCLEOTIDE SEQUENCE [LARGE SCALE GENOMIC DNA]</scope>
    <source>
        <strain evidence="2">RS5460</strain>
    </source>
</reference>
<dbReference type="AlphaFoldDB" id="A0AAN5CBX4"/>
<feature type="non-terminal residue" evidence="1">
    <location>
        <position position="1"/>
    </location>
</feature>
<accession>A0AAN5CBX4</accession>
<evidence type="ECO:0000313" key="2">
    <source>
        <dbReference type="Proteomes" id="UP001328107"/>
    </source>
</evidence>
<gene>
    <name evidence="1" type="ORF">PMAYCL1PPCAC_08990</name>
</gene>
<comment type="caution">
    <text evidence="1">The sequence shown here is derived from an EMBL/GenBank/DDBJ whole genome shotgun (WGS) entry which is preliminary data.</text>
</comment>
<protein>
    <submittedName>
        <fullName evidence="1">Uncharacterized protein</fullName>
    </submittedName>
</protein>
<proteinExistence type="predicted"/>
<dbReference type="Proteomes" id="UP001328107">
    <property type="component" value="Unassembled WGS sequence"/>
</dbReference>
<sequence>SEMIFDPKFSARLINVLINGGEALQTKALKLMRTCLDSNSTKFDAILFSALDESKCKNVATALFDAMNSAMK</sequence>
<evidence type="ECO:0000313" key="1">
    <source>
        <dbReference type="EMBL" id="GMR38795.1"/>
    </source>
</evidence>
<feature type="non-terminal residue" evidence="1">
    <location>
        <position position="72"/>
    </location>
</feature>
<dbReference type="EMBL" id="BTRK01000002">
    <property type="protein sequence ID" value="GMR38795.1"/>
    <property type="molecule type" value="Genomic_DNA"/>
</dbReference>
<name>A0AAN5CBX4_9BILA</name>
<keyword evidence="2" id="KW-1185">Reference proteome</keyword>